<organism evidence="3 4">
    <name type="scientific">Diplogelasinospora grovesii</name>
    <dbReference type="NCBI Taxonomy" id="303347"/>
    <lineage>
        <taxon>Eukaryota</taxon>
        <taxon>Fungi</taxon>
        <taxon>Dikarya</taxon>
        <taxon>Ascomycota</taxon>
        <taxon>Pezizomycotina</taxon>
        <taxon>Sordariomycetes</taxon>
        <taxon>Sordariomycetidae</taxon>
        <taxon>Sordariales</taxon>
        <taxon>Diplogelasinosporaceae</taxon>
        <taxon>Diplogelasinospora</taxon>
    </lineage>
</organism>
<evidence type="ECO:0000313" key="3">
    <source>
        <dbReference type="EMBL" id="KAK3937507.1"/>
    </source>
</evidence>
<feature type="compositionally biased region" description="Basic and acidic residues" evidence="1">
    <location>
        <begin position="326"/>
        <end position="337"/>
    </location>
</feature>
<feature type="compositionally biased region" description="Pro residues" evidence="1">
    <location>
        <begin position="246"/>
        <end position="257"/>
    </location>
</feature>
<reference evidence="4" key="1">
    <citation type="journal article" date="2023" name="Mol. Phylogenet. Evol.">
        <title>Genome-scale phylogeny and comparative genomics of the fungal order Sordariales.</title>
        <authorList>
            <person name="Hensen N."/>
            <person name="Bonometti L."/>
            <person name="Westerberg I."/>
            <person name="Brannstrom I.O."/>
            <person name="Guillou S."/>
            <person name="Cros-Aarteil S."/>
            <person name="Calhoun S."/>
            <person name="Haridas S."/>
            <person name="Kuo A."/>
            <person name="Mondo S."/>
            <person name="Pangilinan J."/>
            <person name="Riley R."/>
            <person name="LaButti K."/>
            <person name="Andreopoulos B."/>
            <person name="Lipzen A."/>
            <person name="Chen C."/>
            <person name="Yan M."/>
            <person name="Daum C."/>
            <person name="Ng V."/>
            <person name="Clum A."/>
            <person name="Steindorff A."/>
            <person name="Ohm R.A."/>
            <person name="Martin F."/>
            <person name="Silar P."/>
            <person name="Natvig D.O."/>
            <person name="Lalanne C."/>
            <person name="Gautier V."/>
            <person name="Ament-Velasquez S.L."/>
            <person name="Kruys A."/>
            <person name="Hutchinson M.I."/>
            <person name="Powell A.J."/>
            <person name="Barry K."/>
            <person name="Miller A.N."/>
            <person name="Grigoriev I.V."/>
            <person name="Debuchy R."/>
            <person name="Gladieux P."/>
            <person name="Hiltunen Thoren M."/>
            <person name="Johannesson H."/>
        </authorList>
    </citation>
    <scope>NUCLEOTIDE SEQUENCE [LARGE SCALE GENOMIC DNA]</scope>
    <source>
        <strain evidence="4">CBS 340.73</strain>
    </source>
</reference>
<keyword evidence="2" id="KW-0812">Transmembrane</keyword>
<dbReference type="EMBL" id="MU853852">
    <property type="protein sequence ID" value="KAK3937507.1"/>
    <property type="molecule type" value="Genomic_DNA"/>
</dbReference>
<accession>A0AAN6N1L8</accession>
<name>A0AAN6N1L8_9PEZI</name>
<feature type="region of interest" description="Disordered" evidence="1">
    <location>
        <begin position="243"/>
        <end position="340"/>
    </location>
</feature>
<sequence>MSRFFRPAKTILSSPRIAAQAQTGQPIFFHRVKFRKKTKGIFTRLVHYSLISYGCFTIYKAVVLLPLARALEEAEKNDPTSQDELDELDSLFIPFPLTTRMLEPQPYSGSDPEWREFIKIAKNKELQTKIRQDIANIVLRASSNNPIIKMRCGKDMKIRRHWMDIDYPYKAPPEYERSGILITETIEWATKPVDSAIVKLTNRILWPQPLFLSVWAVGTAMMKQSMAGAARYLGFEVEESASFPNGPVPGSPSPIPPTHSTEIQKALQRIRQQATKRPEEVSDPSAMASAESAPSSGASSPTGKAAKGSEPSSTAAEDAAKSPQSSKEKFPGEEKVRSMIGSGPWHEFKKKYTQTWKPIRNDPPRGCVAVSGLVELETSKAWVVIDVFAWYNPKTKGFDERSMWMALRRLQYKQQSPMR</sequence>
<comment type="caution">
    <text evidence="3">The sequence shown here is derived from an EMBL/GenBank/DDBJ whole genome shotgun (WGS) entry which is preliminary data.</text>
</comment>
<keyword evidence="2" id="KW-1133">Transmembrane helix</keyword>
<dbReference type="AlphaFoldDB" id="A0AAN6N1L8"/>
<dbReference type="Proteomes" id="UP001303473">
    <property type="component" value="Unassembled WGS sequence"/>
</dbReference>
<protein>
    <submittedName>
        <fullName evidence="3">Uncharacterized protein</fullName>
    </submittedName>
</protein>
<proteinExistence type="predicted"/>
<feature type="transmembrane region" description="Helical" evidence="2">
    <location>
        <begin position="45"/>
        <end position="68"/>
    </location>
</feature>
<evidence type="ECO:0000256" key="2">
    <source>
        <dbReference type="SAM" id="Phobius"/>
    </source>
</evidence>
<gene>
    <name evidence="3" type="ORF">QBC46DRAFT_267321</name>
</gene>
<evidence type="ECO:0000313" key="4">
    <source>
        <dbReference type="Proteomes" id="UP001303473"/>
    </source>
</evidence>
<evidence type="ECO:0000256" key="1">
    <source>
        <dbReference type="SAM" id="MobiDB-lite"/>
    </source>
</evidence>
<keyword evidence="4" id="KW-1185">Reference proteome</keyword>
<feature type="compositionally biased region" description="Low complexity" evidence="1">
    <location>
        <begin position="283"/>
        <end position="309"/>
    </location>
</feature>
<keyword evidence="2" id="KW-0472">Membrane</keyword>